<dbReference type="SUPFAM" id="SSF50129">
    <property type="entry name" value="GroES-like"/>
    <property type="match status" value="1"/>
</dbReference>
<dbReference type="EMBL" id="JAVREJ010000017">
    <property type="protein sequence ID" value="MDT0352177.1"/>
    <property type="molecule type" value="Genomic_DNA"/>
</dbReference>
<dbReference type="Gene3D" id="3.40.50.720">
    <property type="entry name" value="NAD(P)-binding Rossmann-like Domain"/>
    <property type="match status" value="1"/>
</dbReference>
<dbReference type="InterPro" id="IPR020843">
    <property type="entry name" value="ER"/>
</dbReference>
<keyword evidence="1" id="KW-0560">Oxidoreductase</keyword>
<sequence length="340" mass="35830">MTEQHVLNRRFVLRERPVGRIDANTFQLREEPLPRIGDSEALVRVDWISLDPSNRAYVGATPTYLPPVGIGEVMRGYGLGTVVESRNPAFAVGRTVQGVVGWQEYAVVSDATLMQAFDVADGVSPSKYLGALGKTGLTAWTGMHEIGRPQPGETVVVSAAAGAVGSVAGQLAKAAGARVVGIAGGPKKCALLTDRLGFDAAVDYRAEGWQDALADATPDGVDVDFESVGGEIMDAVFARLAVHARVALCGMISGYNSAELPRGPRSFSNLLVKRATLQGFVMLDDFAKMDQARADIAALVADGKLTALETVVDGFEQLPTAINMLFDGTNVGKLVVKVAG</sequence>
<proteinExistence type="predicted"/>
<protein>
    <submittedName>
        <fullName evidence="3">NADP-dependent oxidoreductase</fullName>
    </submittedName>
</protein>
<dbReference type="SMART" id="SM00829">
    <property type="entry name" value="PKS_ER"/>
    <property type="match status" value="1"/>
</dbReference>
<dbReference type="Proteomes" id="UP001183202">
    <property type="component" value="Unassembled WGS sequence"/>
</dbReference>
<feature type="domain" description="Enoyl reductase (ER)" evidence="2">
    <location>
        <begin position="19"/>
        <end position="336"/>
    </location>
</feature>
<dbReference type="PANTHER" id="PTHR43205:SF42">
    <property type="entry name" value="ALCOHOL DEHYDROGENASE, ZINC-CONTAINING (AFU_ORTHOLOGUE AFUA_7G04530)"/>
    <property type="match status" value="1"/>
</dbReference>
<dbReference type="InterPro" id="IPR045010">
    <property type="entry name" value="MDR_fam"/>
</dbReference>
<evidence type="ECO:0000259" key="2">
    <source>
        <dbReference type="SMART" id="SM00829"/>
    </source>
</evidence>
<name>A0ABU2NDZ2_9PSEU</name>
<dbReference type="Gene3D" id="3.90.180.10">
    <property type="entry name" value="Medium-chain alcohol dehydrogenases, catalytic domain"/>
    <property type="match status" value="1"/>
</dbReference>
<accession>A0ABU2NDZ2</accession>
<dbReference type="RefSeq" id="WP_311558687.1">
    <property type="nucleotide sequence ID" value="NZ_JAVREJ010000017.1"/>
</dbReference>
<evidence type="ECO:0000256" key="1">
    <source>
        <dbReference type="ARBA" id="ARBA00023002"/>
    </source>
</evidence>
<dbReference type="PANTHER" id="PTHR43205">
    <property type="entry name" value="PROSTAGLANDIN REDUCTASE"/>
    <property type="match status" value="1"/>
</dbReference>
<dbReference type="InterPro" id="IPR013149">
    <property type="entry name" value="ADH-like_C"/>
</dbReference>
<evidence type="ECO:0000313" key="4">
    <source>
        <dbReference type="Proteomes" id="UP001183202"/>
    </source>
</evidence>
<reference evidence="4" key="1">
    <citation type="submission" date="2023-07" db="EMBL/GenBank/DDBJ databases">
        <title>30 novel species of actinomycetes from the DSMZ collection.</title>
        <authorList>
            <person name="Nouioui I."/>
        </authorList>
    </citation>
    <scope>NUCLEOTIDE SEQUENCE [LARGE SCALE GENOMIC DNA]</scope>
    <source>
        <strain evidence="4">DSM 45834</strain>
    </source>
</reference>
<dbReference type="SUPFAM" id="SSF51735">
    <property type="entry name" value="NAD(P)-binding Rossmann-fold domains"/>
    <property type="match status" value="1"/>
</dbReference>
<evidence type="ECO:0000313" key="3">
    <source>
        <dbReference type="EMBL" id="MDT0352177.1"/>
    </source>
</evidence>
<keyword evidence="4" id="KW-1185">Reference proteome</keyword>
<dbReference type="InterPro" id="IPR036291">
    <property type="entry name" value="NAD(P)-bd_dom_sf"/>
</dbReference>
<gene>
    <name evidence="3" type="ORF">RM445_21845</name>
</gene>
<dbReference type="Pfam" id="PF16884">
    <property type="entry name" value="ADH_N_2"/>
    <property type="match status" value="1"/>
</dbReference>
<dbReference type="CDD" id="cd05288">
    <property type="entry name" value="PGDH"/>
    <property type="match status" value="1"/>
</dbReference>
<dbReference type="InterPro" id="IPR011032">
    <property type="entry name" value="GroES-like_sf"/>
</dbReference>
<organism evidence="3 4">
    <name type="scientific">Pseudonocardia charpentierae</name>
    <dbReference type="NCBI Taxonomy" id="3075545"/>
    <lineage>
        <taxon>Bacteria</taxon>
        <taxon>Bacillati</taxon>
        <taxon>Actinomycetota</taxon>
        <taxon>Actinomycetes</taxon>
        <taxon>Pseudonocardiales</taxon>
        <taxon>Pseudonocardiaceae</taxon>
        <taxon>Pseudonocardia</taxon>
    </lineage>
</organism>
<dbReference type="InterPro" id="IPR041694">
    <property type="entry name" value="ADH_N_2"/>
</dbReference>
<dbReference type="Pfam" id="PF00107">
    <property type="entry name" value="ADH_zinc_N"/>
    <property type="match status" value="1"/>
</dbReference>
<comment type="caution">
    <text evidence="3">The sequence shown here is derived from an EMBL/GenBank/DDBJ whole genome shotgun (WGS) entry which is preliminary data.</text>
</comment>